<comment type="caution">
    <text evidence="3">The sequence shown here is derived from an EMBL/GenBank/DDBJ whole genome shotgun (WGS) entry which is preliminary data.</text>
</comment>
<feature type="compositionally biased region" description="Low complexity" evidence="1">
    <location>
        <begin position="47"/>
        <end position="66"/>
    </location>
</feature>
<feature type="domain" description="FtsX extracellular" evidence="2">
    <location>
        <begin position="85"/>
        <end position="183"/>
    </location>
</feature>
<evidence type="ECO:0000256" key="1">
    <source>
        <dbReference type="SAM" id="MobiDB-lite"/>
    </source>
</evidence>
<keyword evidence="4" id="KW-1185">Reference proteome</keyword>
<reference evidence="4" key="1">
    <citation type="journal article" date="2019" name="Int. J. Syst. Evol. Microbiol.">
        <title>The Global Catalogue of Microorganisms (GCM) 10K type strain sequencing project: providing services to taxonomists for standard genome sequencing and annotation.</title>
        <authorList>
            <consortium name="The Broad Institute Genomics Platform"/>
            <consortium name="The Broad Institute Genome Sequencing Center for Infectious Disease"/>
            <person name="Wu L."/>
            <person name="Ma J."/>
        </authorList>
    </citation>
    <scope>NUCLEOTIDE SEQUENCE [LARGE SCALE GENOMIC DNA]</scope>
    <source>
        <strain evidence="4">CCUG 62974</strain>
    </source>
</reference>
<organism evidence="3 4">
    <name type="scientific">Streptosporangium algeriense</name>
    <dbReference type="NCBI Taxonomy" id="1682748"/>
    <lineage>
        <taxon>Bacteria</taxon>
        <taxon>Bacillati</taxon>
        <taxon>Actinomycetota</taxon>
        <taxon>Actinomycetes</taxon>
        <taxon>Streptosporangiales</taxon>
        <taxon>Streptosporangiaceae</taxon>
        <taxon>Streptosporangium</taxon>
    </lineage>
</organism>
<protein>
    <submittedName>
        <fullName evidence="3">Permease-like cell division protein FtsX</fullName>
    </submittedName>
</protein>
<gene>
    <name evidence="3" type="ORF">ACFQ08_22895</name>
</gene>
<accession>A0ABW3DWC6</accession>
<feature type="region of interest" description="Disordered" evidence="1">
    <location>
        <begin position="1"/>
        <end position="77"/>
    </location>
</feature>
<dbReference type="Pfam" id="PF18075">
    <property type="entry name" value="FtsX_ECD"/>
    <property type="match status" value="1"/>
</dbReference>
<feature type="non-terminal residue" evidence="3">
    <location>
        <position position="1"/>
    </location>
</feature>
<dbReference type="Proteomes" id="UP001597024">
    <property type="component" value="Unassembled WGS sequence"/>
</dbReference>
<evidence type="ECO:0000313" key="3">
    <source>
        <dbReference type="EMBL" id="MFD0887401.1"/>
    </source>
</evidence>
<evidence type="ECO:0000259" key="2">
    <source>
        <dbReference type="Pfam" id="PF18075"/>
    </source>
</evidence>
<dbReference type="Gene3D" id="3.30.70.3040">
    <property type="match status" value="2"/>
</dbReference>
<name>A0ABW3DWC6_9ACTN</name>
<sequence length="298" mass="31612">AVAVLPVIPPMAAQAAPSPKTPSPEASAARAASPKTQPPKAPSSEAPSLKAPSLKTSSLKTSSSATGRKFSPPPAGPWPKGGTFSVFLCWDDAPWENCHGKAVTAEQRRALGERLRAMPQVRDVRFVSRQEALADYRRAYAEDEVMLSVLKAGDLPESFVGTLRDRADIAPFPAAINRVPGVANAGAFGHPFWRYKADAYLTLCGADDCAGRGQATPQERKAVEARLAGMEEVEHVYVEDAAHARRVLSFMWAGRLPDSTAVSEGYFVKLADPADARSFVATMEELPGVGGAGVVETG</sequence>
<evidence type="ECO:0000313" key="4">
    <source>
        <dbReference type="Proteomes" id="UP001597024"/>
    </source>
</evidence>
<dbReference type="EMBL" id="JBHTHX010000920">
    <property type="protein sequence ID" value="MFD0887401.1"/>
    <property type="molecule type" value="Genomic_DNA"/>
</dbReference>
<dbReference type="InterPro" id="IPR040690">
    <property type="entry name" value="FtsX_ECD"/>
</dbReference>
<feature type="compositionally biased region" description="Low complexity" evidence="1">
    <location>
        <begin position="23"/>
        <end position="34"/>
    </location>
</feature>
<proteinExistence type="predicted"/>